<name>A0A0B7MK42_9FIRM</name>
<evidence type="ECO:0000313" key="2">
    <source>
        <dbReference type="Proteomes" id="UP000046155"/>
    </source>
</evidence>
<protein>
    <submittedName>
        <fullName evidence="1">Uncharacterized protein</fullName>
    </submittedName>
</protein>
<dbReference type="RefSeq" id="WP_044664476.1">
    <property type="nucleotide sequence ID" value="NZ_CDRZ01000079.1"/>
</dbReference>
<sequence length="92" mass="10288">MSEQDFFKLLEKLEGDADKSQQAQELLDNVTSGGDLPDQGEILKMIQDLTADLSEEKRCQLKEFIAEAAQQLDGEQLAGDLLKMLALFLDRT</sequence>
<evidence type="ECO:0000313" key="1">
    <source>
        <dbReference type="EMBL" id="CEO88281.1"/>
    </source>
</evidence>
<dbReference type="AlphaFoldDB" id="A0A0B7MK42"/>
<organism evidence="1 2">
    <name type="scientific">Syntrophaceticus schinkii</name>
    <dbReference type="NCBI Taxonomy" id="499207"/>
    <lineage>
        <taxon>Bacteria</taxon>
        <taxon>Bacillati</taxon>
        <taxon>Bacillota</taxon>
        <taxon>Clostridia</taxon>
        <taxon>Thermoanaerobacterales</taxon>
        <taxon>Thermoanaerobacterales Family III. Incertae Sedis</taxon>
        <taxon>Syntrophaceticus</taxon>
    </lineage>
</organism>
<dbReference type="EMBL" id="CDRZ01000079">
    <property type="protein sequence ID" value="CEO88281.1"/>
    <property type="molecule type" value="Genomic_DNA"/>
</dbReference>
<dbReference type="Proteomes" id="UP000046155">
    <property type="component" value="Unassembled WGS sequence"/>
</dbReference>
<proteinExistence type="predicted"/>
<keyword evidence="2" id="KW-1185">Reference proteome</keyword>
<accession>A0A0B7MK42</accession>
<gene>
    <name evidence="1" type="ORF">SSCH_170015</name>
</gene>
<reference evidence="2" key="1">
    <citation type="submission" date="2015-01" db="EMBL/GenBank/DDBJ databases">
        <authorList>
            <person name="Manzoor Shahid"/>
            <person name="Zubair Saima"/>
        </authorList>
    </citation>
    <scope>NUCLEOTIDE SEQUENCE [LARGE SCALE GENOMIC DNA]</scope>
    <source>
        <strain evidence="2">Sp3</strain>
    </source>
</reference>